<reference evidence="2" key="2">
    <citation type="submission" date="2020-09" db="EMBL/GenBank/DDBJ databases">
        <authorList>
            <person name="Sun Q."/>
            <person name="Ohkuma M."/>
        </authorList>
    </citation>
    <scope>NUCLEOTIDE SEQUENCE</scope>
    <source>
        <strain evidence="2">JCM 19831</strain>
    </source>
</reference>
<dbReference type="RefSeq" id="WP_190252447.1">
    <property type="nucleotide sequence ID" value="NZ_BMPI01000025.1"/>
</dbReference>
<feature type="domain" description="Septum formation-related" evidence="1">
    <location>
        <begin position="52"/>
        <end position="287"/>
    </location>
</feature>
<evidence type="ECO:0000313" key="3">
    <source>
        <dbReference type="Proteomes" id="UP000642070"/>
    </source>
</evidence>
<comment type="caution">
    <text evidence="2">The sequence shown here is derived from an EMBL/GenBank/DDBJ whole genome shotgun (WGS) entry which is preliminary data.</text>
</comment>
<protein>
    <recommendedName>
        <fullName evidence="1">Septum formation-related domain-containing protein</fullName>
    </recommendedName>
</protein>
<reference evidence="2" key="1">
    <citation type="journal article" date="2014" name="Int. J. Syst. Evol. Microbiol.">
        <title>Complete genome sequence of Corynebacterium casei LMG S-19264T (=DSM 44701T), isolated from a smear-ripened cheese.</title>
        <authorList>
            <consortium name="US DOE Joint Genome Institute (JGI-PGF)"/>
            <person name="Walter F."/>
            <person name="Albersmeier A."/>
            <person name="Kalinowski J."/>
            <person name="Ruckert C."/>
        </authorList>
    </citation>
    <scope>NUCLEOTIDE SEQUENCE</scope>
    <source>
        <strain evidence="2">JCM 19831</strain>
    </source>
</reference>
<accession>A0A917WZ85</accession>
<sequence length="311" mass="32512">MTMPARTAIAAVLVGVLLGVSGCGLRVPGADGDLVDDWQPMATPTFDLPSVGTCLDSPSKTPFDPAFVRAAPIECDRGHTLEVVLVGTVEGNAAQASEPPAAGSEAFQAAYAACGKAASDYAGGDWHTGMLGINVQMPTRTPWAGGLRSYVCSIFALSSAYGVMSFSSASLKGSLAGDAPKAIRCLEVVGNKASDGWWDRLSALTPIDCAQPHEAEFVGTVQVGVGVGGALPADDLLEKWTTDACWPLVARFMGLTEAQFDARDDVGLAWDGMDKLQWDAGDRYQRCFALFDPGKKARASIKGLGKKPLPV</sequence>
<dbReference type="PROSITE" id="PS51257">
    <property type="entry name" value="PROKAR_LIPOPROTEIN"/>
    <property type="match status" value="1"/>
</dbReference>
<dbReference type="EMBL" id="BMPI01000025">
    <property type="protein sequence ID" value="GGM43316.1"/>
    <property type="molecule type" value="Genomic_DNA"/>
</dbReference>
<evidence type="ECO:0000313" key="2">
    <source>
        <dbReference type="EMBL" id="GGM43316.1"/>
    </source>
</evidence>
<dbReference type="AlphaFoldDB" id="A0A917WZ85"/>
<evidence type="ECO:0000259" key="1">
    <source>
        <dbReference type="Pfam" id="PF13845"/>
    </source>
</evidence>
<organism evidence="2 3">
    <name type="scientific">Dactylosporangium sucinum</name>
    <dbReference type="NCBI Taxonomy" id="1424081"/>
    <lineage>
        <taxon>Bacteria</taxon>
        <taxon>Bacillati</taxon>
        <taxon>Actinomycetota</taxon>
        <taxon>Actinomycetes</taxon>
        <taxon>Micromonosporales</taxon>
        <taxon>Micromonosporaceae</taxon>
        <taxon>Dactylosporangium</taxon>
    </lineage>
</organism>
<dbReference type="InterPro" id="IPR026004">
    <property type="entry name" value="Septum_form"/>
</dbReference>
<proteinExistence type="predicted"/>
<dbReference type="Pfam" id="PF13845">
    <property type="entry name" value="Septum_form"/>
    <property type="match status" value="1"/>
</dbReference>
<keyword evidence="3" id="KW-1185">Reference proteome</keyword>
<name>A0A917WZ85_9ACTN</name>
<gene>
    <name evidence="2" type="ORF">GCM10007977_051060</name>
</gene>
<dbReference type="Proteomes" id="UP000642070">
    <property type="component" value="Unassembled WGS sequence"/>
</dbReference>